<feature type="domain" description="JmjC" evidence="3">
    <location>
        <begin position="142"/>
        <end position="426"/>
    </location>
</feature>
<dbReference type="Gene3D" id="2.60.120.10">
    <property type="entry name" value="Jelly Rolls"/>
    <property type="match status" value="2"/>
</dbReference>
<dbReference type="SUPFAM" id="SSF51197">
    <property type="entry name" value="Clavaminate synthase-like"/>
    <property type="match status" value="1"/>
</dbReference>
<accession>A0ABD3NLH5</accession>
<dbReference type="SMART" id="SM00558">
    <property type="entry name" value="JmjC"/>
    <property type="match status" value="1"/>
</dbReference>
<dbReference type="AlphaFoldDB" id="A0ABD3NLH5"/>
<gene>
    <name evidence="4" type="ORF">HJC23_010214</name>
</gene>
<dbReference type="EMBL" id="JABMIG020000495">
    <property type="protein sequence ID" value="KAL3776378.1"/>
    <property type="molecule type" value="Genomic_DNA"/>
</dbReference>
<reference evidence="4 5" key="1">
    <citation type="journal article" date="2020" name="G3 (Bethesda)">
        <title>Improved Reference Genome for Cyclotella cryptica CCMP332, a Model for Cell Wall Morphogenesis, Salinity Adaptation, and Lipid Production in Diatoms (Bacillariophyta).</title>
        <authorList>
            <person name="Roberts W.R."/>
            <person name="Downey K.M."/>
            <person name="Ruck E.C."/>
            <person name="Traller J.C."/>
            <person name="Alverson A.J."/>
        </authorList>
    </citation>
    <scope>NUCLEOTIDE SEQUENCE [LARGE SCALE GENOMIC DNA]</scope>
    <source>
        <strain evidence="4 5">CCMP332</strain>
    </source>
</reference>
<dbReference type="Pfam" id="PF13621">
    <property type="entry name" value="Cupin_8"/>
    <property type="match status" value="1"/>
</dbReference>
<sequence>MSSSSSSKRSSDDPSATATKKSKTTSANLNRYSGWTVPSQHYEIPAIDVHNVTPEQFYKDYIQPRRPVVIKGLPDDLSNLSSWNNLPHLDKAAGHQTVMVERRSDTADGYGQGNEVSMTFSHFLKLLQNGDEMHYLTTQDVPSNADGRPDILPPLMKALSHDFPLRPRLMGKLIPQNMNLWMGNANARIGSSSGLHHDYHDNLYVVLAGRKRFRLFSPRDAEYLYTRGRLLSVHPNGRINYVGEETTAHGADLGAYAAAVAATRQRKAEERLYEAERGVEEGRAGAMEELEEAEEELERAMEALIDAEVDEDDDEEEEAEEDEACDGVNGCRLVDKTVKNPNNFSKVPVEMLEDVTKFQQEYPDLQKTTMAYCDINPGEMLYLPASWFHEVTSYSGEKGAHHIALNYWCVTWSFVCQCLHIFDDFSGKDYIHLIKSVHLAHHSPSGFILRMERISILHTKMIFGRMIIKTDSVQVKRRSK</sequence>
<dbReference type="InterPro" id="IPR003347">
    <property type="entry name" value="JmjC_dom"/>
</dbReference>
<protein>
    <recommendedName>
        <fullName evidence="3">JmjC domain-containing protein</fullName>
    </recommendedName>
</protein>
<proteinExistence type="predicted"/>
<feature type="region of interest" description="Disordered" evidence="2">
    <location>
        <begin position="1"/>
        <end position="25"/>
    </location>
</feature>
<dbReference type="PANTHER" id="PTHR12461:SF100">
    <property type="entry name" value="JMJC DOMAIN-CONTAINING PROTEIN 4"/>
    <property type="match status" value="1"/>
</dbReference>
<dbReference type="PROSITE" id="PS51184">
    <property type="entry name" value="JMJC"/>
    <property type="match status" value="1"/>
</dbReference>
<keyword evidence="1" id="KW-0175">Coiled coil</keyword>
<evidence type="ECO:0000313" key="4">
    <source>
        <dbReference type="EMBL" id="KAL3776378.1"/>
    </source>
</evidence>
<feature type="coiled-coil region" evidence="1">
    <location>
        <begin position="276"/>
        <end position="317"/>
    </location>
</feature>
<dbReference type="Proteomes" id="UP001516023">
    <property type="component" value="Unassembled WGS sequence"/>
</dbReference>
<keyword evidence="5" id="KW-1185">Reference proteome</keyword>
<organism evidence="4 5">
    <name type="scientific">Cyclotella cryptica</name>
    <dbReference type="NCBI Taxonomy" id="29204"/>
    <lineage>
        <taxon>Eukaryota</taxon>
        <taxon>Sar</taxon>
        <taxon>Stramenopiles</taxon>
        <taxon>Ochrophyta</taxon>
        <taxon>Bacillariophyta</taxon>
        <taxon>Coscinodiscophyceae</taxon>
        <taxon>Thalassiosirophycidae</taxon>
        <taxon>Stephanodiscales</taxon>
        <taxon>Stephanodiscaceae</taxon>
        <taxon>Cyclotella</taxon>
    </lineage>
</organism>
<dbReference type="InterPro" id="IPR041667">
    <property type="entry name" value="Cupin_8"/>
</dbReference>
<evidence type="ECO:0000256" key="2">
    <source>
        <dbReference type="SAM" id="MobiDB-lite"/>
    </source>
</evidence>
<dbReference type="InterPro" id="IPR014710">
    <property type="entry name" value="RmlC-like_jellyroll"/>
</dbReference>
<name>A0ABD3NLH5_9STRA</name>
<dbReference type="PANTHER" id="PTHR12461">
    <property type="entry name" value="HYPOXIA-INDUCIBLE FACTOR 1 ALPHA INHIBITOR-RELATED"/>
    <property type="match status" value="1"/>
</dbReference>
<evidence type="ECO:0000313" key="5">
    <source>
        <dbReference type="Proteomes" id="UP001516023"/>
    </source>
</evidence>
<evidence type="ECO:0000259" key="3">
    <source>
        <dbReference type="PROSITE" id="PS51184"/>
    </source>
</evidence>
<evidence type="ECO:0000256" key="1">
    <source>
        <dbReference type="SAM" id="Coils"/>
    </source>
</evidence>
<comment type="caution">
    <text evidence="4">The sequence shown here is derived from an EMBL/GenBank/DDBJ whole genome shotgun (WGS) entry which is preliminary data.</text>
</comment>